<dbReference type="SUPFAM" id="SSF55048">
    <property type="entry name" value="Probable ACP-binding domain of malonyl-CoA ACP transacylase"/>
    <property type="match status" value="1"/>
</dbReference>
<dbReference type="InterPro" id="IPR016035">
    <property type="entry name" value="Acyl_Trfase/lysoPLipase"/>
</dbReference>
<evidence type="ECO:0000256" key="4">
    <source>
        <dbReference type="ARBA" id="ARBA00022679"/>
    </source>
</evidence>
<dbReference type="NCBIfam" id="TIGR00128">
    <property type="entry name" value="fabD"/>
    <property type="match status" value="1"/>
</dbReference>
<dbReference type="Gene3D" id="3.40.366.10">
    <property type="entry name" value="Malonyl-Coenzyme A Acyl Carrier Protein, domain 2"/>
    <property type="match status" value="1"/>
</dbReference>
<dbReference type="GO" id="GO:0004314">
    <property type="term" value="F:[acyl-carrier-protein] S-malonyltransferase activity"/>
    <property type="evidence" value="ECO:0007669"/>
    <property type="project" value="UniProtKB-EC"/>
</dbReference>
<dbReference type="InterPro" id="IPR004410">
    <property type="entry name" value="Malonyl_CoA-ACP_transAc_FabD"/>
</dbReference>
<dbReference type="AlphaFoldDB" id="A0A077PKN2"/>
<feature type="domain" description="Malonyl-CoA:ACP transacylase (MAT)" evidence="9">
    <location>
        <begin position="5"/>
        <end position="297"/>
    </location>
</feature>
<organism evidence="10 11">
    <name type="scientific">Xenorhabdus bovienii str. kraussei Quebec</name>
    <dbReference type="NCBI Taxonomy" id="1398203"/>
    <lineage>
        <taxon>Bacteria</taxon>
        <taxon>Pseudomonadati</taxon>
        <taxon>Pseudomonadota</taxon>
        <taxon>Gammaproteobacteria</taxon>
        <taxon>Enterobacterales</taxon>
        <taxon>Morganellaceae</taxon>
        <taxon>Xenorhabdus</taxon>
    </lineage>
</organism>
<protein>
    <recommendedName>
        <fullName evidence="3 7">Malonyl CoA-acyl carrier protein transacylase</fullName>
        <ecNumber evidence="2 7">2.3.1.39</ecNumber>
    </recommendedName>
</protein>
<comment type="catalytic activity">
    <reaction evidence="6 7">
        <text>holo-[ACP] + malonyl-CoA = malonyl-[ACP] + CoA</text>
        <dbReference type="Rhea" id="RHEA:41792"/>
        <dbReference type="Rhea" id="RHEA-COMP:9623"/>
        <dbReference type="Rhea" id="RHEA-COMP:9685"/>
        <dbReference type="ChEBI" id="CHEBI:57287"/>
        <dbReference type="ChEBI" id="CHEBI:57384"/>
        <dbReference type="ChEBI" id="CHEBI:64479"/>
        <dbReference type="ChEBI" id="CHEBI:78449"/>
        <dbReference type="EC" id="2.3.1.39"/>
    </reaction>
</comment>
<dbReference type="SUPFAM" id="SSF52151">
    <property type="entry name" value="FabD/lysophospholipase-like"/>
    <property type="match status" value="1"/>
</dbReference>
<sequence>MIGFLFPGQGSQRRGMGEELFDEVPEYSILEPQIDAIVGYSMRRLCQEDTNNKLRETQFTQPCLYVTNALHYYKTIREGRSPRYLAGHSLGEYNALLAAGAFDFMTGLRLVKKRGELMSQAKNGGMAAILGLPASLIKQVLKDSELNSIDIANFNSPSQTVISGSLEDIQQSIPLLERAGAKTCLPLPVSKAFHSHYVADTATEFADFLAPLNFMAPKIPVISNVTASLYPIDNASESIKSLLVRQITHSVNWMQSIQFLINKGVTQFHEIGPGHVLTKLVQQIQQQQTTEKLLNIA</sequence>
<accession>A0A077PKN2</accession>
<dbReference type="InterPro" id="IPR024925">
    <property type="entry name" value="Malonyl_CoA-ACP_transAc"/>
</dbReference>
<comment type="pathway">
    <text evidence="1">Lipid metabolism; fatty acid biosynthesis.</text>
</comment>
<evidence type="ECO:0000256" key="6">
    <source>
        <dbReference type="ARBA" id="ARBA00048462"/>
    </source>
</evidence>
<dbReference type="HOGENOM" id="CLU_030558_1_3_6"/>
<dbReference type="Proteomes" id="UP000028500">
    <property type="component" value="Unassembled WGS sequence"/>
</dbReference>
<dbReference type="InterPro" id="IPR014043">
    <property type="entry name" value="Acyl_transferase_dom"/>
</dbReference>
<dbReference type="GO" id="GO:0006633">
    <property type="term" value="P:fatty acid biosynthetic process"/>
    <property type="evidence" value="ECO:0007669"/>
    <property type="project" value="UniProtKB-UniPathway"/>
</dbReference>
<evidence type="ECO:0000259" key="9">
    <source>
        <dbReference type="SMART" id="SM00827"/>
    </source>
</evidence>
<keyword evidence="4 7" id="KW-0808">Transferase</keyword>
<evidence type="ECO:0000256" key="1">
    <source>
        <dbReference type="ARBA" id="ARBA00005194"/>
    </source>
</evidence>
<name>A0A077PKN2_XENBV</name>
<evidence type="ECO:0000256" key="7">
    <source>
        <dbReference type="PIRNR" id="PIRNR000446"/>
    </source>
</evidence>
<dbReference type="InterPro" id="IPR016036">
    <property type="entry name" value="Malonyl_transacylase_ACP-bd"/>
</dbReference>
<feature type="active site" evidence="8">
    <location>
        <position position="89"/>
    </location>
</feature>
<evidence type="ECO:0000256" key="3">
    <source>
        <dbReference type="ARBA" id="ARBA00018953"/>
    </source>
</evidence>
<dbReference type="Pfam" id="PF00698">
    <property type="entry name" value="Acyl_transf_1"/>
    <property type="match status" value="1"/>
</dbReference>
<feature type="active site" evidence="8">
    <location>
        <position position="194"/>
    </location>
</feature>
<dbReference type="Gene3D" id="3.30.70.250">
    <property type="entry name" value="Malonyl-CoA ACP transacylase, ACP-binding"/>
    <property type="match status" value="1"/>
</dbReference>
<keyword evidence="5 7" id="KW-0012">Acyltransferase</keyword>
<dbReference type="InterPro" id="IPR050858">
    <property type="entry name" value="Mal-CoA-ACP_Trans/PKS_FabD"/>
</dbReference>
<proteinExistence type="inferred from homology"/>
<evidence type="ECO:0000313" key="10">
    <source>
        <dbReference type="EMBL" id="CDH21162.1"/>
    </source>
</evidence>
<dbReference type="PANTHER" id="PTHR42681">
    <property type="entry name" value="MALONYL-COA-ACYL CARRIER PROTEIN TRANSACYLASE, MITOCHONDRIAL"/>
    <property type="match status" value="1"/>
</dbReference>
<gene>
    <name evidence="10" type="primary">baeC</name>
    <name evidence="10" type="ORF">XBKQ1_2930019</name>
</gene>
<dbReference type="EC" id="2.3.1.39" evidence="2 7"/>
<dbReference type="UniPathway" id="UPA00094"/>
<evidence type="ECO:0000256" key="5">
    <source>
        <dbReference type="ARBA" id="ARBA00023315"/>
    </source>
</evidence>
<dbReference type="RefSeq" id="WP_038250854.1">
    <property type="nucleotide sequence ID" value="NZ_CAWLZI010000274.1"/>
</dbReference>
<dbReference type="OrthoDB" id="9808564at2"/>
<evidence type="ECO:0000256" key="2">
    <source>
        <dbReference type="ARBA" id="ARBA00013258"/>
    </source>
</evidence>
<dbReference type="PANTHER" id="PTHR42681:SF1">
    <property type="entry name" value="MALONYL-COA-ACYL CARRIER PROTEIN TRANSACYLASE, MITOCHONDRIAL"/>
    <property type="match status" value="1"/>
</dbReference>
<dbReference type="SMART" id="SM00827">
    <property type="entry name" value="PKS_AT"/>
    <property type="match status" value="1"/>
</dbReference>
<dbReference type="PIRSF" id="PIRSF000446">
    <property type="entry name" value="Mct"/>
    <property type="match status" value="1"/>
</dbReference>
<comment type="caution">
    <text evidence="10">The sequence shown here is derived from an EMBL/GenBank/DDBJ whole genome shotgun (WGS) entry which is preliminary data.</text>
</comment>
<dbReference type="InterPro" id="IPR001227">
    <property type="entry name" value="Ac_transferase_dom_sf"/>
</dbReference>
<dbReference type="EMBL" id="CBSY010000216">
    <property type="protein sequence ID" value="CDH21162.1"/>
    <property type="molecule type" value="Genomic_DNA"/>
</dbReference>
<dbReference type="FunFam" id="3.30.70.250:FF:000001">
    <property type="entry name" value="Malonyl CoA-acyl carrier protein transacylase"/>
    <property type="match status" value="1"/>
</dbReference>
<evidence type="ECO:0000313" key="11">
    <source>
        <dbReference type="Proteomes" id="UP000028500"/>
    </source>
</evidence>
<evidence type="ECO:0000256" key="8">
    <source>
        <dbReference type="PIRSR" id="PIRSR000446-1"/>
    </source>
</evidence>
<keyword evidence="11" id="KW-1185">Reference proteome</keyword>
<reference evidence="10" key="1">
    <citation type="submission" date="2013-07" db="EMBL/GenBank/DDBJ databases">
        <title>Sub-species coevolution in mutualistic symbiosis.</title>
        <authorList>
            <person name="Murfin K."/>
            <person name="Klassen J."/>
            <person name="Lee M."/>
            <person name="Forst S."/>
            <person name="Stock P."/>
            <person name="Goodrich-Blair H."/>
        </authorList>
    </citation>
    <scope>NUCLEOTIDE SEQUENCE [LARGE SCALE GENOMIC DNA]</scope>
    <source>
        <strain evidence="10">Kraussei Quebec</strain>
    </source>
</reference>
<dbReference type="GO" id="GO:0005829">
    <property type="term" value="C:cytosol"/>
    <property type="evidence" value="ECO:0007669"/>
    <property type="project" value="TreeGrafter"/>
</dbReference>
<comment type="similarity">
    <text evidence="7">Belongs to the fabD family.</text>
</comment>